<dbReference type="AlphaFoldDB" id="A0A2T4MX66"/>
<comment type="caution">
    <text evidence="1">The sequence shown here is derived from an EMBL/GenBank/DDBJ whole genome shotgun (WGS) entry which is preliminary data.</text>
</comment>
<accession>A0A2T4MX66</accession>
<dbReference type="RefSeq" id="WP_107684822.1">
    <property type="nucleotide sequence ID" value="NZ_PZKL01000045.1"/>
</dbReference>
<dbReference type="EMBL" id="PZKL01000045">
    <property type="protein sequence ID" value="PTH79179.1"/>
    <property type="molecule type" value="Genomic_DNA"/>
</dbReference>
<reference evidence="1 2" key="1">
    <citation type="submission" date="2018-03" db="EMBL/GenBank/DDBJ databases">
        <title>Aeromonas veronii whole genome sequencing and analysis.</title>
        <authorList>
            <person name="Xie H."/>
            <person name="Liu T."/>
            <person name="Wang K."/>
        </authorList>
    </citation>
    <scope>NUCLEOTIDE SEQUENCE [LARGE SCALE GENOMIC DNA]</scope>
    <source>
        <strain evidence="1 2">XH.VA.1</strain>
    </source>
</reference>
<name>A0A2T4MX66_AERVE</name>
<evidence type="ECO:0000313" key="2">
    <source>
        <dbReference type="Proteomes" id="UP000241986"/>
    </source>
</evidence>
<organism evidence="1 2">
    <name type="scientific">Aeromonas veronii</name>
    <dbReference type="NCBI Taxonomy" id="654"/>
    <lineage>
        <taxon>Bacteria</taxon>
        <taxon>Pseudomonadati</taxon>
        <taxon>Pseudomonadota</taxon>
        <taxon>Gammaproteobacteria</taxon>
        <taxon>Aeromonadales</taxon>
        <taxon>Aeromonadaceae</taxon>
        <taxon>Aeromonas</taxon>
    </lineage>
</organism>
<sequence>MIDNNNEKSIIFFNELKKEARRLASSYGFDIPDFVSIENEDCIAINLTAYKMDSSEYFRALYMERCQDIGMDPEWINSEFLSADKKRRFSIVGLDPDGGARCVRLRGDDGVFYHLSPSAVSFLIGGEQKIP</sequence>
<protein>
    <submittedName>
        <fullName evidence="1">Uncharacterized protein</fullName>
    </submittedName>
</protein>
<dbReference type="Proteomes" id="UP000241986">
    <property type="component" value="Unassembled WGS sequence"/>
</dbReference>
<gene>
    <name evidence="1" type="ORF">DAA48_22370</name>
</gene>
<proteinExistence type="predicted"/>
<evidence type="ECO:0000313" key="1">
    <source>
        <dbReference type="EMBL" id="PTH79179.1"/>
    </source>
</evidence>